<keyword evidence="5" id="KW-0560">Oxidoreductase</keyword>
<dbReference type="GO" id="GO:0004312">
    <property type="term" value="F:fatty acid synthase activity"/>
    <property type="evidence" value="ECO:0007669"/>
    <property type="project" value="TreeGrafter"/>
</dbReference>
<dbReference type="InterPro" id="IPR014043">
    <property type="entry name" value="Acyl_transferase_dom"/>
</dbReference>
<dbReference type="OrthoDB" id="329835at2759"/>
<dbReference type="SUPFAM" id="SSF51735">
    <property type="entry name" value="NAD(P)-binding Rossmann-fold domains"/>
    <property type="match status" value="1"/>
</dbReference>
<dbReference type="InterPro" id="IPR013217">
    <property type="entry name" value="Methyltransf_12"/>
</dbReference>
<dbReference type="InterPro" id="IPR036291">
    <property type="entry name" value="NAD(P)-bd_dom_sf"/>
</dbReference>
<evidence type="ECO:0000256" key="6">
    <source>
        <dbReference type="ARBA" id="ARBA00023268"/>
    </source>
</evidence>
<dbReference type="Proteomes" id="UP000557566">
    <property type="component" value="Unassembled WGS sequence"/>
</dbReference>
<evidence type="ECO:0000256" key="2">
    <source>
        <dbReference type="ARBA" id="ARBA00022553"/>
    </source>
</evidence>
<dbReference type="SUPFAM" id="SSF53335">
    <property type="entry name" value="S-adenosyl-L-methionine-dependent methyltransferases"/>
    <property type="match status" value="1"/>
</dbReference>
<dbReference type="GO" id="GO:0016491">
    <property type="term" value="F:oxidoreductase activity"/>
    <property type="evidence" value="ECO:0007669"/>
    <property type="project" value="UniProtKB-KW"/>
</dbReference>
<keyword evidence="1" id="KW-0596">Phosphopantetheine</keyword>
<dbReference type="SMART" id="SM00825">
    <property type="entry name" value="PKS_KS"/>
    <property type="match status" value="1"/>
</dbReference>
<dbReference type="PROSITE" id="PS52004">
    <property type="entry name" value="KS3_2"/>
    <property type="match status" value="1"/>
</dbReference>
<dbReference type="InterPro" id="IPR029063">
    <property type="entry name" value="SAM-dependent_MTases_sf"/>
</dbReference>
<dbReference type="Gene3D" id="3.40.366.10">
    <property type="entry name" value="Malonyl-Coenzyme A Acyl Carrier Protein, domain 2"/>
    <property type="match status" value="1"/>
</dbReference>
<dbReference type="Pfam" id="PF22621">
    <property type="entry name" value="CurL-like_PKS_C"/>
    <property type="match status" value="1"/>
</dbReference>
<dbReference type="CDD" id="cd02440">
    <property type="entry name" value="AdoMet_MTases"/>
    <property type="match status" value="1"/>
</dbReference>
<dbReference type="Gene3D" id="3.30.70.3290">
    <property type="match status" value="1"/>
</dbReference>
<dbReference type="Gene3D" id="3.40.50.150">
    <property type="entry name" value="Vaccinia Virus protein VP39"/>
    <property type="match status" value="1"/>
</dbReference>
<dbReference type="Gene3D" id="3.10.129.110">
    <property type="entry name" value="Polyketide synthase dehydratase"/>
    <property type="match status" value="1"/>
</dbReference>
<dbReference type="InterPro" id="IPR006162">
    <property type="entry name" value="Ppantetheine_attach_site"/>
</dbReference>
<dbReference type="InterPro" id="IPR049552">
    <property type="entry name" value="PKS_DH_N"/>
</dbReference>
<evidence type="ECO:0000313" key="11">
    <source>
        <dbReference type="Proteomes" id="UP000557566"/>
    </source>
</evidence>
<keyword evidence="11" id="KW-1185">Reference proteome</keyword>
<dbReference type="PANTHER" id="PTHR43775">
    <property type="entry name" value="FATTY ACID SYNTHASE"/>
    <property type="match status" value="1"/>
</dbReference>
<accession>A0A8H4PPE7</accession>
<evidence type="ECO:0000256" key="3">
    <source>
        <dbReference type="ARBA" id="ARBA00022603"/>
    </source>
</evidence>
<feature type="region of interest" description="C-terminal hotdog fold" evidence="7">
    <location>
        <begin position="1071"/>
        <end position="1237"/>
    </location>
</feature>
<dbReference type="GO" id="GO:0004315">
    <property type="term" value="F:3-oxoacyl-[acyl-carrier-protein] synthase activity"/>
    <property type="evidence" value="ECO:0007669"/>
    <property type="project" value="InterPro"/>
</dbReference>
<dbReference type="InterPro" id="IPR020841">
    <property type="entry name" value="PKS_Beta-ketoAc_synthase_dom"/>
</dbReference>
<dbReference type="InterPro" id="IPR042104">
    <property type="entry name" value="PKS_dehydratase_sf"/>
</dbReference>
<proteinExistence type="predicted"/>
<dbReference type="InterPro" id="IPR049900">
    <property type="entry name" value="PKS_mFAS_DH"/>
</dbReference>
<feature type="domain" description="PKS/mFAS DH" evidence="9">
    <location>
        <begin position="921"/>
        <end position="1237"/>
    </location>
</feature>
<evidence type="ECO:0008006" key="12">
    <source>
        <dbReference type="Google" id="ProtNLM"/>
    </source>
</evidence>
<evidence type="ECO:0000256" key="5">
    <source>
        <dbReference type="ARBA" id="ARBA00023002"/>
    </source>
</evidence>
<reference evidence="10 11" key="1">
    <citation type="journal article" date="2020" name="Genome Biol. Evol.">
        <title>A new high-quality draft genome assembly of the Chinese cordyceps Ophiocordyceps sinensis.</title>
        <authorList>
            <person name="Shu R."/>
            <person name="Zhang J."/>
            <person name="Meng Q."/>
            <person name="Zhang H."/>
            <person name="Zhou G."/>
            <person name="Li M."/>
            <person name="Wu P."/>
            <person name="Zhao Y."/>
            <person name="Chen C."/>
            <person name="Qin Q."/>
        </authorList>
    </citation>
    <scope>NUCLEOTIDE SEQUENCE [LARGE SCALE GENOMIC DNA]</scope>
    <source>
        <strain evidence="10 11">IOZ07</strain>
    </source>
</reference>
<keyword evidence="3" id="KW-0489">Methyltransferase</keyword>
<dbReference type="SMART" id="SM00826">
    <property type="entry name" value="PKS_DH"/>
    <property type="match status" value="1"/>
</dbReference>
<dbReference type="Pfam" id="PF00698">
    <property type="entry name" value="Acyl_transf_1"/>
    <property type="match status" value="1"/>
</dbReference>
<dbReference type="SUPFAM" id="SSF55048">
    <property type="entry name" value="Probable ACP-binding domain of malonyl-CoA ACP transacylase"/>
    <property type="match status" value="1"/>
</dbReference>
<dbReference type="GO" id="GO:0044550">
    <property type="term" value="P:secondary metabolite biosynthetic process"/>
    <property type="evidence" value="ECO:0007669"/>
    <property type="project" value="TreeGrafter"/>
</dbReference>
<name>A0A8H4PPE7_9HYPO</name>
<organism evidence="10 11">
    <name type="scientific">Ophiocordyceps sinensis</name>
    <dbReference type="NCBI Taxonomy" id="72228"/>
    <lineage>
        <taxon>Eukaryota</taxon>
        <taxon>Fungi</taxon>
        <taxon>Dikarya</taxon>
        <taxon>Ascomycota</taxon>
        <taxon>Pezizomycotina</taxon>
        <taxon>Sordariomycetes</taxon>
        <taxon>Hypocreomycetidae</taxon>
        <taxon>Hypocreales</taxon>
        <taxon>Ophiocordycipitaceae</taxon>
        <taxon>Ophiocordyceps</taxon>
    </lineage>
</organism>
<dbReference type="Pfam" id="PF14765">
    <property type="entry name" value="PS-DH"/>
    <property type="match status" value="1"/>
</dbReference>
<dbReference type="GO" id="GO:0006633">
    <property type="term" value="P:fatty acid biosynthetic process"/>
    <property type="evidence" value="ECO:0007669"/>
    <property type="project" value="InterPro"/>
</dbReference>
<feature type="active site" description="Proton donor; for dehydratase activity" evidence="7">
    <location>
        <position position="1132"/>
    </location>
</feature>
<dbReference type="InterPro" id="IPR014030">
    <property type="entry name" value="Ketoacyl_synth_N"/>
</dbReference>
<evidence type="ECO:0000256" key="1">
    <source>
        <dbReference type="ARBA" id="ARBA00022450"/>
    </source>
</evidence>
<dbReference type="SUPFAM" id="SSF53901">
    <property type="entry name" value="Thiolase-like"/>
    <property type="match status" value="1"/>
</dbReference>
<dbReference type="InterPro" id="IPR057326">
    <property type="entry name" value="KR_dom"/>
</dbReference>
<dbReference type="InterPro" id="IPR001227">
    <property type="entry name" value="Ac_transferase_dom_sf"/>
</dbReference>
<dbReference type="InterPro" id="IPR049551">
    <property type="entry name" value="PKS_DH_C"/>
</dbReference>
<dbReference type="Gene3D" id="3.40.50.720">
    <property type="entry name" value="NAD(P)-binding Rossmann-like Domain"/>
    <property type="match status" value="1"/>
</dbReference>
<dbReference type="SUPFAM" id="SSF52151">
    <property type="entry name" value="FabD/lysophospholipase-like"/>
    <property type="match status" value="1"/>
</dbReference>
<feature type="domain" description="Ketosynthase family 3 (KS3)" evidence="8">
    <location>
        <begin position="1"/>
        <end position="400"/>
    </location>
</feature>
<dbReference type="GO" id="GO:0032259">
    <property type="term" value="P:methylation"/>
    <property type="evidence" value="ECO:0007669"/>
    <property type="project" value="UniProtKB-KW"/>
</dbReference>
<dbReference type="EMBL" id="JAAVMX010000005">
    <property type="protein sequence ID" value="KAF4507655.1"/>
    <property type="molecule type" value="Genomic_DNA"/>
</dbReference>
<sequence>MPDSRFNANGYYHPDGSHNGRMNVKLSYLLDQDPYVFDEKFFGVSPIEARSMDPQQRVLLETVYEAIESAGLNIDDLRGSDTCVYAGNMRNDHEMMICHDMDVTPAYTCTGVMRAAISGRVSYVFDWKGPSIIIDTACASGLTAVHYAVQSLRAGGSRVAVACGTNLILGPEVYITQCKIGMLSPRGVCQMWDKEADGYARGEGVAAIILKTLSNAIADGDDIECIIRETGISHDGAKEAGIGAPLADAQFALIQSVYAKAGLDARNPAHHPQFIEAHGTGTQAGDPVEAEGLRNAFFVPGEEAGGDVIYTGSGKTVLGHTEAAAGIAGVIRASQAIQRSIIPPNLHFNELSPRVAPFYGNLQIPTTAKQWPTLPRDQPRRVSVNGFGFGGSNAHAILESYQEPVPVESSAGDGGTSCSGPWTPFVFSAKSDESLRANLSAYLAHLDAHPEVDLGDLGYTLRARRSVFQRRVSLSATSMDDLKSKMRHRLDDDDAGGPVGVRALIRRGKPYQILGVFTGQGAQYPRMGAELIENSPLARRIVETLESFLAELPVADRPKWSLKAEILADASVSRVGEAAIAQPLCAAVQIILVDVLAAANVRFDAVIGHSSGEIVAAYAAGHLSARDALVVAYYRGLHGSKASSPSGKGIRGAMMAVETSLADATELCEADEFAGRITVAASNSATSVTLSGDEDALEELAVILEDENKFVRKLRVDQAYHSKHMLPCSGPYMESLKRAGIKTRPQAEGAVTWYSSVNSGSPVDASSDQLQDAYWSRNMTQPVLFSHALTAAVEAVKGSGRQLAAVIEVGPHPALAGPAGQVMRQLLDKGVPYHGCLTRGTDAQQAFSTCLGFLWQHLDPASGVPSLHRCETALSGRGQGQQTPRFRVVKDLPTYRWKHEAKHLFESRRSRRRRLRHQPHHPLLGHESLDSAPHALRWENVLKVSELAWLEEHRVQGQCVFPAAGFVSTAIEAARFLVPDQQWTSVRLVELVDFQIHTAVAFDEEDAGVEVHVELSQVPSVSPDRMTAKFTYSAAQGPNHLGLAAEGRVVVFLGQTALDLLPQRPQKPPNVITVHTGQFYKSLESIGIVPFHSLLSIERKLDKAFCVAKKEASASTGPDEACRLLVHPIDLDAAFQAAMAAYSCPGDGRLSLLHLPTRIGTLTFNPAVVACEEYARDGHYGVDCTISTHRGSTVAGLGSFSCEVNMYALCPATGRSSAAFIQLSQVDLKPVGSAANSDRDVVYSVRWLPERPDGVAAAQGIHLLQHNRDLFMVLNRIAVFFLGQFDKMVPAHPQPEEPSWMRQYVTFARHATELVRLGKSPWARQEWSKDCFQDVEDYIKAKGVGGSMEVRLNLEMGRSMPQILRGEMTGLDIFRGRGFMTSFYTDGFGIMETTRWVSNMVKQFTERNPHLDFIEIGAGTGAATKPILDAVGHDFHHYTYSDISSAFFEDAAERLAPWRNQITFKTFDANKDPVQQGFRAGTFDVVVGCMVVHACERLDETLRHLRKLLKPGGLLVLSEQDADGCSNLIHGFVFGFLPGWWRGGDGDNTTGPLIRASDWDSILKRTGFSGVDAVCPSSFLDAFGVASFVSTAVDERVDFIRDPLAAGAVQGSRHNRIIIIGGVSPPVARLAQTLADILGPFAGTVSSYTTLEDMDQESVVDAGTTIVGLTELEQSVFEDMTAERWYKLRRLFMAENTILWLTSGRLQDEPLRNMTVGLGSYAAMEENLRLQCLDVPDVEVIDARAVAETLLRFTNTSLDAKDMLYTKEPEIVMDAEGRALVPRLFPVADASQRINSDRQPILGQIDVSQSEFELHQDDQRCFLRKVSRFDVGLHGMPGNSLQLRTTHAVLSALRGPTGYRFVALGVEQETGARYLASVSSLASVLRVDRDSAVACNDLSGLSETTFLALVAAHLVSTAILDPLYPGQRAFIHNASDMVAAALDTQASAKGVTVTFSTDSADGKVPDSCIRLPSFMGPSDVSRVVAAGTACFVGLSVVPSEHERTFTCSLPPQCRQETIQTILSPKGDDADEAPPAGLIKRHFEKALSYIRNHEGGDGDTAESISLESVVDGQRPGDALSIIDWTSLPASLPVRVEGLDSRKMFKSNRTYWLVGLTTELGLSLSDWMIGRGARFLALCSRDPKIDPRWIDNHATGGVKIKIYPCDVTDQEALKAVHQTIVETLPPIAGLMNGAMVLRDVPLRNMDHDQMMDVMGPKVLGSINLDRLFHDVDLDFFVLFSSIAFKFGTIGQANYTAANMGLSGVAGRRRKRGLRASTVHLGTIFGLGRFARQHGHAADMTKYTMGHKPISEQSFHQLIAESIEAGYLDNPAGPELWTGLRDSQVVSEVSEVQNPWLSVPKFNRLIARDTDDCDDKDGKQSTFMSINDSIQACRSDEDVIGVMREAFSAHLRKALMVSTSDEDLMMSSGTELGLDSLIAVDIRTWFLKAFMVHIPVLKIAAGDVLMSAVVDLAFAELPAAMIPQVQSKQLESKEPES</sequence>
<protein>
    <recommendedName>
        <fullName evidence="12">Polyketide synthase</fullName>
    </recommendedName>
</protein>
<dbReference type="PROSITE" id="PS00012">
    <property type="entry name" value="PHOSPHOPANTETHEINE"/>
    <property type="match status" value="1"/>
</dbReference>
<dbReference type="InterPro" id="IPR020807">
    <property type="entry name" value="PKS_DH"/>
</dbReference>
<dbReference type="SMART" id="SM00822">
    <property type="entry name" value="PKS_KR"/>
    <property type="match status" value="1"/>
</dbReference>
<feature type="active site" description="Proton acceptor; for dehydratase activity" evidence="7">
    <location>
        <position position="953"/>
    </location>
</feature>
<dbReference type="InterPro" id="IPR018201">
    <property type="entry name" value="Ketoacyl_synth_AS"/>
</dbReference>
<dbReference type="Gene3D" id="3.40.47.10">
    <property type="match status" value="1"/>
</dbReference>
<feature type="region of interest" description="N-terminal hotdog fold" evidence="7">
    <location>
        <begin position="921"/>
        <end position="1056"/>
    </location>
</feature>
<dbReference type="Pfam" id="PF00109">
    <property type="entry name" value="ketoacyl-synt"/>
    <property type="match status" value="1"/>
</dbReference>
<dbReference type="InterPro" id="IPR050091">
    <property type="entry name" value="PKS_NRPS_Biosynth_Enz"/>
</dbReference>
<keyword evidence="2" id="KW-0597">Phosphoprotein</keyword>
<evidence type="ECO:0000313" key="10">
    <source>
        <dbReference type="EMBL" id="KAF4507655.1"/>
    </source>
</evidence>
<evidence type="ECO:0000256" key="7">
    <source>
        <dbReference type="PROSITE-ProRule" id="PRU01363"/>
    </source>
</evidence>
<dbReference type="PANTHER" id="PTHR43775:SF20">
    <property type="entry name" value="HYBRID PKS-NRPS SYNTHETASE APDA"/>
    <property type="match status" value="1"/>
</dbReference>
<dbReference type="Pfam" id="PF21089">
    <property type="entry name" value="PKS_DH_N"/>
    <property type="match status" value="1"/>
</dbReference>
<dbReference type="PROSITE" id="PS52019">
    <property type="entry name" value="PKS_MFAS_DH"/>
    <property type="match status" value="1"/>
</dbReference>
<dbReference type="PROSITE" id="PS00606">
    <property type="entry name" value="KS3_1"/>
    <property type="match status" value="1"/>
</dbReference>
<dbReference type="InterPro" id="IPR014031">
    <property type="entry name" value="Ketoacyl_synth_C"/>
</dbReference>
<dbReference type="CDD" id="cd00833">
    <property type="entry name" value="PKS"/>
    <property type="match status" value="1"/>
</dbReference>
<dbReference type="InterPro" id="IPR016036">
    <property type="entry name" value="Malonyl_transacylase_ACP-bd"/>
</dbReference>
<dbReference type="SMART" id="SM00827">
    <property type="entry name" value="PKS_AT"/>
    <property type="match status" value="1"/>
</dbReference>
<dbReference type="Pfam" id="PF02801">
    <property type="entry name" value="Ketoacyl-synt_C"/>
    <property type="match status" value="1"/>
</dbReference>
<dbReference type="InterPro" id="IPR013968">
    <property type="entry name" value="PKS_KR"/>
</dbReference>
<dbReference type="GO" id="GO:0008168">
    <property type="term" value="F:methyltransferase activity"/>
    <property type="evidence" value="ECO:0007669"/>
    <property type="project" value="UniProtKB-KW"/>
</dbReference>
<evidence type="ECO:0000259" key="9">
    <source>
        <dbReference type="PROSITE" id="PS52019"/>
    </source>
</evidence>
<comment type="caution">
    <text evidence="10">The sequence shown here is derived from an EMBL/GenBank/DDBJ whole genome shotgun (WGS) entry which is preliminary data.</text>
</comment>
<dbReference type="Pfam" id="PF08659">
    <property type="entry name" value="KR"/>
    <property type="match status" value="1"/>
</dbReference>
<dbReference type="Pfam" id="PF08242">
    <property type="entry name" value="Methyltransf_12"/>
    <property type="match status" value="1"/>
</dbReference>
<keyword evidence="4" id="KW-0808">Transferase</keyword>
<dbReference type="InterPro" id="IPR016035">
    <property type="entry name" value="Acyl_Trfase/lysoPLipase"/>
</dbReference>
<evidence type="ECO:0000256" key="4">
    <source>
        <dbReference type="ARBA" id="ARBA00022679"/>
    </source>
</evidence>
<keyword evidence="6" id="KW-0511">Multifunctional enzyme</keyword>
<gene>
    <name evidence="10" type="ORF">G6O67_004131</name>
</gene>
<evidence type="ECO:0000259" key="8">
    <source>
        <dbReference type="PROSITE" id="PS52004"/>
    </source>
</evidence>
<dbReference type="InterPro" id="IPR016039">
    <property type="entry name" value="Thiolase-like"/>
</dbReference>